<accession>A0A1F5XCP3</accession>
<comment type="caution">
    <text evidence="5">The sequence shown here is derived from an EMBL/GenBank/DDBJ whole genome shotgun (WGS) entry which is preliminary data.</text>
</comment>
<dbReference type="GO" id="GO:0015935">
    <property type="term" value="C:small ribosomal subunit"/>
    <property type="evidence" value="ECO:0007669"/>
    <property type="project" value="TreeGrafter"/>
</dbReference>
<evidence type="ECO:0000313" key="5">
    <source>
        <dbReference type="EMBL" id="OGF85630.1"/>
    </source>
</evidence>
<dbReference type="HAMAP" id="MF_00385">
    <property type="entry name" value="Ribosomal_bS16"/>
    <property type="match status" value="1"/>
</dbReference>
<dbReference type="InterPro" id="IPR000307">
    <property type="entry name" value="Ribosomal_bS16"/>
</dbReference>
<gene>
    <name evidence="3" type="primary">rpsP</name>
    <name evidence="5" type="ORF">A2Z63_01520</name>
</gene>
<evidence type="ECO:0000256" key="2">
    <source>
        <dbReference type="ARBA" id="ARBA00023274"/>
    </source>
</evidence>
<reference evidence="5 6" key="1">
    <citation type="journal article" date="2016" name="Nat. Commun.">
        <title>Thousands of microbial genomes shed light on interconnected biogeochemical processes in an aquifer system.</title>
        <authorList>
            <person name="Anantharaman K."/>
            <person name="Brown C.T."/>
            <person name="Hug L.A."/>
            <person name="Sharon I."/>
            <person name="Castelle C.J."/>
            <person name="Probst A.J."/>
            <person name="Thomas B.C."/>
            <person name="Singh A."/>
            <person name="Wilkins M.J."/>
            <person name="Karaoz U."/>
            <person name="Brodie E.L."/>
            <person name="Williams K.H."/>
            <person name="Hubbard S.S."/>
            <person name="Banfield J.F."/>
        </authorList>
    </citation>
    <scope>NUCLEOTIDE SEQUENCE [LARGE SCALE GENOMIC DNA]</scope>
</reference>
<organism evidence="5 6">
    <name type="scientific">Candidatus Giovannonibacteria bacterium RIFCSPLOWO2_02_44_8</name>
    <dbReference type="NCBI Taxonomy" id="1798355"/>
    <lineage>
        <taxon>Bacteria</taxon>
        <taxon>Candidatus Giovannoniibacteriota</taxon>
    </lineage>
</organism>
<proteinExistence type="inferred from homology"/>
<dbReference type="Pfam" id="PF00886">
    <property type="entry name" value="Ribosomal_S16"/>
    <property type="match status" value="1"/>
</dbReference>
<dbReference type="GO" id="GO:0005737">
    <property type="term" value="C:cytoplasm"/>
    <property type="evidence" value="ECO:0007669"/>
    <property type="project" value="UniProtKB-ARBA"/>
</dbReference>
<evidence type="ECO:0000313" key="6">
    <source>
        <dbReference type="Proteomes" id="UP000178405"/>
    </source>
</evidence>
<dbReference type="AlphaFoldDB" id="A0A1F5XCP3"/>
<dbReference type="PANTHER" id="PTHR12919">
    <property type="entry name" value="30S RIBOSOMAL PROTEIN S16"/>
    <property type="match status" value="1"/>
</dbReference>
<feature type="region of interest" description="Disordered" evidence="4">
    <location>
        <begin position="86"/>
        <end position="108"/>
    </location>
</feature>
<evidence type="ECO:0000256" key="4">
    <source>
        <dbReference type="SAM" id="MobiDB-lite"/>
    </source>
</evidence>
<comment type="similarity">
    <text evidence="3">Belongs to the bacterial ribosomal protein bS16 family.</text>
</comment>
<feature type="compositionally biased region" description="Low complexity" evidence="4">
    <location>
        <begin position="93"/>
        <end position="108"/>
    </location>
</feature>
<dbReference type="GO" id="GO:0003735">
    <property type="term" value="F:structural constituent of ribosome"/>
    <property type="evidence" value="ECO:0007669"/>
    <property type="project" value="InterPro"/>
</dbReference>
<sequence length="108" mass="11971">MMLMIRLQRVGRRNDPSFRVVITDSRNSTKSGKFIEIVGNHDTRHKDKIRLDKERILYWISKGAKATDTIHNLLIRNGIIAGKKIDVSKRGNPPAGGAPASAPIATPT</sequence>
<dbReference type="SUPFAM" id="SSF54565">
    <property type="entry name" value="Ribosomal protein S16"/>
    <property type="match status" value="1"/>
</dbReference>
<dbReference type="GO" id="GO:0006412">
    <property type="term" value="P:translation"/>
    <property type="evidence" value="ECO:0007669"/>
    <property type="project" value="UniProtKB-UniRule"/>
</dbReference>
<keyword evidence="1 3" id="KW-0689">Ribosomal protein</keyword>
<dbReference type="Proteomes" id="UP000178405">
    <property type="component" value="Unassembled WGS sequence"/>
</dbReference>
<dbReference type="EMBL" id="MFIH01000020">
    <property type="protein sequence ID" value="OGF85630.1"/>
    <property type="molecule type" value="Genomic_DNA"/>
</dbReference>
<name>A0A1F5XCP3_9BACT</name>
<dbReference type="PANTHER" id="PTHR12919:SF20">
    <property type="entry name" value="SMALL RIBOSOMAL SUBUNIT PROTEIN BS16M"/>
    <property type="match status" value="1"/>
</dbReference>
<dbReference type="InterPro" id="IPR023803">
    <property type="entry name" value="Ribosomal_bS16_dom_sf"/>
</dbReference>
<evidence type="ECO:0000256" key="3">
    <source>
        <dbReference type="HAMAP-Rule" id="MF_00385"/>
    </source>
</evidence>
<protein>
    <recommendedName>
        <fullName evidence="3">Small ribosomal subunit protein bS16</fullName>
    </recommendedName>
</protein>
<dbReference type="Gene3D" id="3.30.1320.10">
    <property type="match status" value="1"/>
</dbReference>
<keyword evidence="2 3" id="KW-0687">Ribonucleoprotein</keyword>
<dbReference type="NCBIfam" id="TIGR00002">
    <property type="entry name" value="S16"/>
    <property type="match status" value="1"/>
</dbReference>
<evidence type="ECO:0000256" key="1">
    <source>
        <dbReference type="ARBA" id="ARBA00022980"/>
    </source>
</evidence>